<evidence type="ECO:0000313" key="5">
    <source>
        <dbReference type="EMBL" id="GGP34181.1"/>
    </source>
</evidence>
<dbReference type="Proteomes" id="UP000639606">
    <property type="component" value="Unassembled WGS sequence"/>
</dbReference>
<evidence type="ECO:0000256" key="4">
    <source>
        <dbReference type="SAM" id="SignalP"/>
    </source>
</evidence>
<dbReference type="InterPro" id="IPR029058">
    <property type="entry name" value="AB_hydrolase_fold"/>
</dbReference>
<organism evidence="5 6">
    <name type="scientific">Saccharothrix coeruleofusca</name>
    <dbReference type="NCBI Taxonomy" id="33919"/>
    <lineage>
        <taxon>Bacteria</taxon>
        <taxon>Bacillati</taxon>
        <taxon>Actinomycetota</taxon>
        <taxon>Actinomycetes</taxon>
        <taxon>Pseudonocardiales</taxon>
        <taxon>Pseudonocardiaceae</taxon>
        <taxon>Saccharothrix</taxon>
    </lineage>
</organism>
<keyword evidence="1" id="KW-0378">Hydrolase</keyword>
<dbReference type="Gene3D" id="3.40.50.1820">
    <property type="entry name" value="alpha/beta hydrolase"/>
    <property type="match status" value="1"/>
</dbReference>
<evidence type="ECO:0000256" key="2">
    <source>
        <dbReference type="ARBA" id="ARBA00022963"/>
    </source>
</evidence>
<feature type="signal peptide" evidence="4">
    <location>
        <begin position="1"/>
        <end position="19"/>
    </location>
</feature>
<dbReference type="PANTHER" id="PTHR10272">
    <property type="entry name" value="PLATELET-ACTIVATING FACTOR ACETYLHYDROLASE"/>
    <property type="match status" value="1"/>
</dbReference>
<evidence type="ECO:0000256" key="1">
    <source>
        <dbReference type="ARBA" id="ARBA00022801"/>
    </source>
</evidence>
<reference evidence="5" key="2">
    <citation type="submission" date="2020-09" db="EMBL/GenBank/DDBJ databases">
        <authorList>
            <person name="Sun Q."/>
            <person name="Ohkuma M."/>
        </authorList>
    </citation>
    <scope>NUCLEOTIDE SEQUENCE</scope>
    <source>
        <strain evidence="5">JCM 3313</strain>
    </source>
</reference>
<keyword evidence="2" id="KW-0442">Lipid degradation</keyword>
<keyword evidence="3" id="KW-0443">Lipid metabolism</keyword>
<dbReference type="EMBL" id="BMRG01000001">
    <property type="protein sequence ID" value="GGP34181.1"/>
    <property type="molecule type" value="Genomic_DNA"/>
</dbReference>
<dbReference type="SUPFAM" id="SSF53474">
    <property type="entry name" value="alpha/beta-Hydrolases"/>
    <property type="match status" value="1"/>
</dbReference>
<accession>A0A918EBP9</accession>
<dbReference type="RefSeq" id="WP_189221016.1">
    <property type="nucleotide sequence ID" value="NZ_BMRG01000001.1"/>
</dbReference>
<protein>
    <recommendedName>
        <fullName evidence="7">Platelet-activating factor acetylhydrolase</fullName>
    </recommendedName>
</protein>
<dbReference type="PANTHER" id="PTHR10272:SF0">
    <property type="entry name" value="PLATELET-ACTIVATING FACTOR ACETYLHYDROLASE"/>
    <property type="match status" value="1"/>
</dbReference>
<dbReference type="GO" id="GO:0016042">
    <property type="term" value="P:lipid catabolic process"/>
    <property type="evidence" value="ECO:0007669"/>
    <property type="project" value="UniProtKB-KW"/>
</dbReference>
<dbReference type="GO" id="GO:0003847">
    <property type="term" value="F:1-alkyl-2-acetylglycerophosphocholine esterase activity"/>
    <property type="evidence" value="ECO:0007669"/>
    <property type="project" value="TreeGrafter"/>
</dbReference>
<sequence length="390" mass="41359">MNSLGALALAALVAAPAPAAPTATLPEPTGPHPVGITELHLVDHTRQDPWVPGAVRELVVDIRYPSSRTGEPARFTPPPVAEVVAAEDAAVVGVDPGELDYTFPTHSSAGTPAIGRHPVVLYSPGRGVSRAFGTALAEQLASRGYVVVSLDHTHEAPAVAFPDGRVARRALPPSSVEVSKRIMATRVQDTRFVLDQLDVLAGGGNPDAARRALPRGLGRALDLSEVGMFGHSGGGFTAGETMVSDRRIDAGADLDGSMGYSQSDRDFGRVADEGLDRPFLLMSAGDHSAASDASWQEFLRNHRGWSRQLHIPAGEHFTYTDHQALLPGLVARLGLDPAVVHPIIGTVDPVRALAAQRAYLTAFFDQHLRHKPQRLLDGPSAAHPDVRFLG</sequence>
<dbReference type="AlphaFoldDB" id="A0A918EBP9"/>
<reference evidence="5" key="1">
    <citation type="journal article" date="2014" name="Int. J. Syst. Evol. Microbiol.">
        <title>Complete genome sequence of Corynebacterium casei LMG S-19264T (=DSM 44701T), isolated from a smear-ripened cheese.</title>
        <authorList>
            <consortium name="US DOE Joint Genome Institute (JGI-PGF)"/>
            <person name="Walter F."/>
            <person name="Albersmeier A."/>
            <person name="Kalinowski J."/>
            <person name="Ruckert C."/>
        </authorList>
    </citation>
    <scope>NUCLEOTIDE SEQUENCE</scope>
    <source>
        <strain evidence="5">JCM 3313</strain>
    </source>
</reference>
<evidence type="ECO:0008006" key="7">
    <source>
        <dbReference type="Google" id="ProtNLM"/>
    </source>
</evidence>
<keyword evidence="4" id="KW-0732">Signal</keyword>
<name>A0A918EBP9_9PSEU</name>
<comment type="caution">
    <text evidence="5">The sequence shown here is derived from an EMBL/GenBank/DDBJ whole genome shotgun (WGS) entry which is preliminary data.</text>
</comment>
<feature type="chain" id="PRO_5037908563" description="Platelet-activating factor acetylhydrolase" evidence="4">
    <location>
        <begin position="20"/>
        <end position="390"/>
    </location>
</feature>
<keyword evidence="6" id="KW-1185">Reference proteome</keyword>
<evidence type="ECO:0000313" key="6">
    <source>
        <dbReference type="Proteomes" id="UP000639606"/>
    </source>
</evidence>
<dbReference type="Pfam" id="PF03403">
    <property type="entry name" value="PAF-AH_p_II"/>
    <property type="match status" value="1"/>
</dbReference>
<evidence type="ECO:0000256" key="3">
    <source>
        <dbReference type="ARBA" id="ARBA00023098"/>
    </source>
</evidence>
<proteinExistence type="predicted"/>
<gene>
    <name evidence="5" type="ORF">GCM10010185_00850</name>
</gene>